<comment type="caution">
    <text evidence="2">The sequence shown here is derived from an EMBL/GenBank/DDBJ whole genome shotgun (WGS) entry which is preliminary data.</text>
</comment>
<evidence type="ECO:0000313" key="2">
    <source>
        <dbReference type="EMBL" id="KAH7045211.1"/>
    </source>
</evidence>
<organism evidence="2 3">
    <name type="scientific">Macrophomina phaseolina</name>
    <dbReference type="NCBI Taxonomy" id="35725"/>
    <lineage>
        <taxon>Eukaryota</taxon>
        <taxon>Fungi</taxon>
        <taxon>Dikarya</taxon>
        <taxon>Ascomycota</taxon>
        <taxon>Pezizomycotina</taxon>
        <taxon>Dothideomycetes</taxon>
        <taxon>Dothideomycetes incertae sedis</taxon>
        <taxon>Botryosphaeriales</taxon>
        <taxon>Botryosphaeriaceae</taxon>
        <taxon>Macrophomina</taxon>
    </lineage>
</organism>
<dbReference type="InterPro" id="IPR036188">
    <property type="entry name" value="FAD/NAD-bd_sf"/>
</dbReference>
<reference evidence="2 3" key="1">
    <citation type="journal article" date="2021" name="Nat. Commun.">
        <title>Genetic determinants of endophytism in the Arabidopsis root mycobiome.</title>
        <authorList>
            <person name="Mesny F."/>
            <person name="Miyauchi S."/>
            <person name="Thiergart T."/>
            <person name="Pickel B."/>
            <person name="Atanasova L."/>
            <person name="Karlsson M."/>
            <person name="Huettel B."/>
            <person name="Barry K.W."/>
            <person name="Haridas S."/>
            <person name="Chen C."/>
            <person name="Bauer D."/>
            <person name="Andreopoulos W."/>
            <person name="Pangilinan J."/>
            <person name="LaButti K."/>
            <person name="Riley R."/>
            <person name="Lipzen A."/>
            <person name="Clum A."/>
            <person name="Drula E."/>
            <person name="Henrissat B."/>
            <person name="Kohler A."/>
            <person name="Grigoriev I.V."/>
            <person name="Martin F.M."/>
            <person name="Hacquard S."/>
        </authorList>
    </citation>
    <scope>NUCLEOTIDE SEQUENCE [LARGE SCALE GENOMIC DNA]</scope>
    <source>
        <strain evidence="2 3">MPI-SDFR-AT-0080</strain>
    </source>
</reference>
<dbReference type="InterPro" id="IPR051209">
    <property type="entry name" value="FAD-bind_Monooxygenase_sf"/>
</dbReference>
<comment type="similarity">
    <text evidence="1">Belongs to the FAD-binding monooxygenase family.</text>
</comment>
<evidence type="ECO:0008006" key="4">
    <source>
        <dbReference type="Google" id="ProtNLM"/>
    </source>
</evidence>
<dbReference type="SUPFAM" id="SSF51905">
    <property type="entry name" value="FAD/NAD(P)-binding domain"/>
    <property type="match status" value="1"/>
</dbReference>
<sequence>METYEGALFHTAEWNHSFEYTGKRVAVTGNGPSAAQVVPTIAASVEKLTQYARSPQWYHERPNRAFSASEKFCLQWIPLWQKYYRLKLFLDTDQLGSVYGPDSEQVKKRLAVEQRARGYTYREAPEKYHSFIVPEFPLGCKRRIYDPGYLASLHHENVDLLPGNFLASLDVVGHVGESLRSQWERERGAQAYMGTYVHNFPSFAIPFGPNKFPAFNSVIFSVEVQVAYIVQTLVSPIINHYADAVEVKQEAEEHFVSDLDDVLKQTVVAAGCSNWYINSAGRNAAAWPGLAYTFWKAALFPKWNAFNFTGGSRFWIFNKIMRHMKKIVS</sequence>
<gene>
    <name evidence="2" type="ORF">B0J12DRAFT_757665</name>
</gene>
<name>A0ABQ8G561_9PEZI</name>
<dbReference type="EMBL" id="JAGTJR010000019">
    <property type="protein sequence ID" value="KAH7045211.1"/>
    <property type="molecule type" value="Genomic_DNA"/>
</dbReference>
<dbReference type="PANTHER" id="PTHR42877:SF5">
    <property type="entry name" value="L-ORNITHINE N(5)-MONOOXYGENASE-RELATED"/>
    <property type="match status" value="1"/>
</dbReference>
<proteinExistence type="inferred from homology"/>
<dbReference type="Gene3D" id="3.50.50.60">
    <property type="entry name" value="FAD/NAD(P)-binding domain"/>
    <property type="match status" value="2"/>
</dbReference>
<dbReference type="Proteomes" id="UP000774617">
    <property type="component" value="Unassembled WGS sequence"/>
</dbReference>
<evidence type="ECO:0000313" key="3">
    <source>
        <dbReference type="Proteomes" id="UP000774617"/>
    </source>
</evidence>
<keyword evidence="3" id="KW-1185">Reference proteome</keyword>
<protein>
    <recommendedName>
        <fullName evidence="4">Monooxygenase</fullName>
    </recommendedName>
</protein>
<evidence type="ECO:0000256" key="1">
    <source>
        <dbReference type="ARBA" id="ARBA00010139"/>
    </source>
</evidence>
<accession>A0ABQ8G561</accession>
<dbReference type="PANTHER" id="PTHR42877">
    <property type="entry name" value="L-ORNITHINE N(5)-MONOOXYGENASE-RELATED"/>
    <property type="match status" value="1"/>
</dbReference>